<dbReference type="Pfam" id="PF03190">
    <property type="entry name" value="Thioredox_DsbH"/>
    <property type="match status" value="1"/>
</dbReference>
<dbReference type="SUPFAM" id="SSF52833">
    <property type="entry name" value="Thioredoxin-like"/>
    <property type="match status" value="1"/>
</dbReference>
<dbReference type="InterPro" id="IPR004879">
    <property type="entry name" value="Ssp411-like_TRX"/>
</dbReference>
<name>D9PN74_9ZZZZ</name>
<dbReference type="AlphaFoldDB" id="D9PN74"/>
<accession>D9PN74</accession>
<dbReference type="PANTHER" id="PTHR15337:SF11">
    <property type="entry name" value="THIOREDOXIN DOMAIN-CONTAINING PROTEIN"/>
    <property type="match status" value="1"/>
</dbReference>
<evidence type="ECO:0000256" key="1">
    <source>
        <dbReference type="ARBA" id="ARBA00022729"/>
    </source>
</evidence>
<dbReference type="InterPro" id="IPR017937">
    <property type="entry name" value="Thioredoxin_CS"/>
</dbReference>
<comment type="caution">
    <text evidence="3">The sequence shown here is derived from an EMBL/GenBank/DDBJ whole genome shotgun (WGS) entry which is preliminary data.</text>
</comment>
<gene>
    <name evidence="3" type="ORF">LDC_3003</name>
</gene>
<protein>
    <submittedName>
        <fullName evidence="3">Secreted protein containing DUF255</fullName>
    </submittedName>
</protein>
<dbReference type="InterPro" id="IPR013766">
    <property type="entry name" value="Thioredoxin_domain"/>
</dbReference>
<dbReference type="InterPro" id="IPR036249">
    <property type="entry name" value="Thioredoxin-like_sf"/>
</dbReference>
<dbReference type="PANTHER" id="PTHR15337">
    <property type="entry name" value="ANTERIOR GRADIENT PROTEIN-RELATED"/>
    <property type="match status" value="1"/>
</dbReference>
<evidence type="ECO:0000259" key="2">
    <source>
        <dbReference type="PROSITE" id="PS51352"/>
    </source>
</evidence>
<organism evidence="3">
    <name type="scientific">sediment metagenome</name>
    <dbReference type="NCBI Taxonomy" id="749907"/>
    <lineage>
        <taxon>unclassified sequences</taxon>
        <taxon>metagenomes</taxon>
        <taxon>ecological metagenomes</taxon>
    </lineage>
</organism>
<dbReference type="PROSITE" id="PS00194">
    <property type="entry name" value="THIOREDOXIN_1"/>
    <property type="match status" value="1"/>
</dbReference>
<dbReference type="EMBL" id="ADZX01000925">
    <property type="protein sequence ID" value="EFK94991.1"/>
    <property type="molecule type" value="Genomic_DNA"/>
</dbReference>
<feature type="domain" description="Thioredoxin" evidence="2">
    <location>
        <begin position="27"/>
        <end position="166"/>
    </location>
</feature>
<proteinExistence type="predicted"/>
<reference evidence="3" key="1">
    <citation type="submission" date="2010-07" db="EMBL/GenBank/DDBJ databases">
        <authorList>
            <consortium name="CONSOLIDER consortium CSD2007-00005"/>
            <person name="Guazzaroni M.-E."/>
            <person name="Richter M."/>
            <person name="Garcia-Salamanca A."/>
            <person name="Yarza P."/>
            <person name="Ferrer M."/>
        </authorList>
    </citation>
    <scope>NUCLEOTIDE SEQUENCE</scope>
</reference>
<dbReference type="InterPro" id="IPR051099">
    <property type="entry name" value="AGR/TXD"/>
</dbReference>
<reference evidence="3" key="2">
    <citation type="journal article" date="2011" name="Microb. Ecol.">
        <title>Taxonomic and Functional Metagenomic Profiling of the Microbial Community in the Anoxic Sediment of a Sub-saline Shallow Lake (Laguna de Carrizo, Central Spain).</title>
        <authorList>
            <person name="Ferrer M."/>
            <person name="Guazzaroni M.E."/>
            <person name="Richter M."/>
            <person name="Garcia-Salamanca A."/>
            <person name="Yarza P."/>
            <person name="Suarez-Suarez A."/>
            <person name="Solano J."/>
            <person name="Alcaide M."/>
            <person name="van Dillewijn P."/>
            <person name="Molina-Henares M.A."/>
            <person name="Lopez-Cortes N."/>
            <person name="Al-Ramahi Y."/>
            <person name="Guerrero C."/>
            <person name="Acosta A."/>
            <person name="de Eugenio L.I."/>
            <person name="Martinez V."/>
            <person name="Marques S."/>
            <person name="Rojo F."/>
            <person name="Santero E."/>
            <person name="Genilloud O."/>
            <person name="Perez-Perez J."/>
            <person name="Rossello-Mora R."/>
            <person name="Ramos J.L."/>
        </authorList>
    </citation>
    <scope>NUCLEOTIDE SEQUENCE</scope>
</reference>
<evidence type="ECO:0000313" key="3">
    <source>
        <dbReference type="EMBL" id="EFK94991.1"/>
    </source>
</evidence>
<dbReference type="Gene3D" id="3.40.30.10">
    <property type="entry name" value="Glutaredoxin"/>
    <property type="match status" value="1"/>
</dbReference>
<dbReference type="PROSITE" id="PS51352">
    <property type="entry name" value="THIOREDOXIN_2"/>
    <property type="match status" value="1"/>
</dbReference>
<keyword evidence="1" id="KW-0732">Signal</keyword>
<sequence>MKLNFKPNQVVKLMKKMIDQNMKKLFGALLITLFSFQITMAQDKITWLTFEEAVAKTAENPKMIFVDVYTDWCGWCKKMDKDTFTDPEVIGFINENFYAVKMNAEDGKRKFNFKGKEYTEATMSRAMRVSSYPNFVIMDAVMENIAQYPGYREPAPFLTGLDDLLNKFGK</sequence>